<dbReference type="PROSITE" id="PS00070">
    <property type="entry name" value="ALDEHYDE_DEHYDR_CYS"/>
    <property type="match status" value="1"/>
</dbReference>
<dbReference type="InterPro" id="IPR016160">
    <property type="entry name" value="Ald_DH_CS_CYS"/>
</dbReference>
<dbReference type="SUPFAM" id="SSF53720">
    <property type="entry name" value="ALDH-like"/>
    <property type="match status" value="1"/>
</dbReference>
<keyword evidence="2 4" id="KW-0560">Oxidoreductase</keyword>
<dbReference type="PANTHER" id="PTHR43570:SF20">
    <property type="entry name" value="ALDEHYDE DEHYDROGENASE ALDX-RELATED"/>
    <property type="match status" value="1"/>
</dbReference>
<dbReference type="InterPro" id="IPR029510">
    <property type="entry name" value="Ald_DH_CS_GLU"/>
</dbReference>
<evidence type="ECO:0000313" key="9">
    <source>
        <dbReference type="Proteomes" id="UP001204621"/>
    </source>
</evidence>
<dbReference type="Pfam" id="PF00171">
    <property type="entry name" value="Aldedh"/>
    <property type="match status" value="1"/>
</dbReference>
<dbReference type="CDD" id="cd07133">
    <property type="entry name" value="ALDH_CALDH_CalB"/>
    <property type="match status" value="1"/>
</dbReference>
<dbReference type="RefSeq" id="WP_258812377.1">
    <property type="nucleotide sequence ID" value="NZ_JANUGU010000004.1"/>
</dbReference>
<evidence type="ECO:0000256" key="5">
    <source>
        <dbReference type="PROSITE-ProRule" id="PRU10007"/>
    </source>
</evidence>
<evidence type="ECO:0000259" key="7">
    <source>
        <dbReference type="Pfam" id="PF00171"/>
    </source>
</evidence>
<keyword evidence="9" id="KW-1185">Reference proteome</keyword>
<dbReference type="InterPro" id="IPR012394">
    <property type="entry name" value="Aldehyde_DH_NAD(P)"/>
</dbReference>
<comment type="caution">
    <text evidence="8">The sequence shown here is derived from an EMBL/GenBank/DDBJ whole genome shotgun (WGS) entry which is preliminary data.</text>
</comment>
<evidence type="ECO:0000313" key="8">
    <source>
        <dbReference type="EMBL" id="MCS0659191.1"/>
    </source>
</evidence>
<name>A0ABT2CYZ3_9BURK</name>
<dbReference type="Proteomes" id="UP001204621">
    <property type="component" value="Unassembled WGS sequence"/>
</dbReference>
<comment type="similarity">
    <text evidence="1 4 6">Belongs to the aldehyde dehydrogenase family.</text>
</comment>
<dbReference type="PANTHER" id="PTHR43570">
    <property type="entry name" value="ALDEHYDE DEHYDROGENASE"/>
    <property type="match status" value="1"/>
</dbReference>
<dbReference type="Gene3D" id="3.40.309.10">
    <property type="entry name" value="Aldehyde Dehydrogenase, Chain A, domain 2"/>
    <property type="match status" value="1"/>
</dbReference>
<evidence type="ECO:0000256" key="2">
    <source>
        <dbReference type="ARBA" id="ARBA00023002"/>
    </source>
</evidence>
<organism evidence="8 9">
    <name type="scientific">Massilia terrae</name>
    <dbReference type="NCBI Taxonomy" id="1811224"/>
    <lineage>
        <taxon>Bacteria</taxon>
        <taxon>Pseudomonadati</taxon>
        <taxon>Pseudomonadota</taxon>
        <taxon>Betaproteobacteria</taxon>
        <taxon>Burkholderiales</taxon>
        <taxon>Oxalobacteraceae</taxon>
        <taxon>Telluria group</taxon>
        <taxon>Massilia</taxon>
    </lineage>
</organism>
<dbReference type="InterPro" id="IPR016161">
    <property type="entry name" value="Ald_DH/histidinol_DH"/>
</dbReference>
<accession>A0ABT2CYZ3</accession>
<evidence type="ECO:0000256" key="6">
    <source>
        <dbReference type="RuleBase" id="RU003345"/>
    </source>
</evidence>
<dbReference type="InterPro" id="IPR016163">
    <property type="entry name" value="Ald_DH_C"/>
</dbReference>
<evidence type="ECO:0000256" key="4">
    <source>
        <dbReference type="PIRNR" id="PIRNR036492"/>
    </source>
</evidence>
<proteinExistence type="inferred from homology"/>
<dbReference type="PROSITE" id="PS00687">
    <property type="entry name" value="ALDEHYDE_DEHYDR_GLU"/>
    <property type="match status" value="1"/>
</dbReference>
<dbReference type="Gene3D" id="3.40.605.10">
    <property type="entry name" value="Aldehyde Dehydrogenase, Chain A, domain 1"/>
    <property type="match status" value="1"/>
</dbReference>
<sequence length="470" mass="51549">MAVTLCQQRTAFLNEGAPGIGERKDRLKRLRAVVLAHRMELESAIRADFGNRSRHETGIMELMGVVQSIDYLVRNLSRFMKRERRHVGIPYRWGSAYVEYQPLGVIGIMAPWNYPLSLTMIPLATAFAAGNRAMIKPSELTPRTSELIQRMLACVFRAEEVSVVLGGAEVGAAFSALAFDHLLFTGSTQVGRKVMKAASDNLVPVTLELGGKSPAVFAPGHVNTRTMKSLVYGKLSNAGQTCVAPDYALVHADDLERFISLYKETASAFYPNGPAGPDYTSIISERHYDRLTSLLMDARHKGAQVIVVGESPENASKHIRTFAPTLLVNVDDSMAVMKEEIFGPILPVCTYSNLLEVIEYVNARPRPLALYYFGPNDARCKLLLTRTTSGNVGINNTLMHVAQDDLPFGGVGPSGMGAYHGIEGFRAMSHAKGVYVQGKWSLPRLLHAPFGRFADLVLALTLGHSRGFRP</sequence>
<feature type="domain" description="Aldehyde dehydrogenase" evidence="7">
    <location>
        <begin position="20"/>
        <end position="433"/>
    </location>
</feature>
<evidence type="ECO:0000256" key="1">
    <source>
        <dbReference type="ARBA" id="ARBA00009986"/>
    </source>
</evidence>
<reference evidence="8 9" key="1">
    <citation type="submission" date="2022-08" db="EMBL/GenBank/DDBJ databases">
        <title>Reclassification of Massilia species as members of the genera Telluria, Duganella, Pseudoduganella, Mokoshia gen. nov. and Zemynaea gen. nov. using orthogonal and non-orthogonal genome-based approaches.</title>
        <authorList>
            <person name="Bowman J.P."/>
        </authorList>
    </citation>
    <scope>NUCLEOTIDE SEQUENCE [LARGE SCALE GENOMIC DNA]</scope>
    <source>
        <strain evidence="8 9">JCM 31606</strain>
    </source>
</reference>
<dbReference type="EMBL" id="JANUGU010000004">
    <property type="protein sequence ID" value="MCS0659191.1"/>
    <property type="molecule type" value="Genomic_DNA"/>
</dbReference>
<keyword evidence="3" id="KW-0520">NAD</keyword>
<evidence type="ECO:0000256" key="3">
    <source>
        <dbReference type="ARBA" id="ARBA00023027"/>
    </source>
</evidence>
<dbReference type="PIRSF" id="PIRSF036492">
    <property type="entry name" value="ALDH"/>
    <property type="match status" value="1"/>
</dbReference>
<feature type="active site" evidence="5">
    <location>
        <position position="208"/>
    </location>
</feature>
<gene>
    <name evidence="8" type="ORF">NX778_14065</name>
</gene>
<dbReference type="InterPro" id="IPR015590">
    <property type="entry name" value="Aldehyde_DH_dom"/>
</dbReference>
<dbReference type="InterPro" id="IPR016162">
    <property type="entry name" value="Ald_DH_N"/>
</dbReference>
<protein>
    <recommendedName>
        <fullName evidence="4">Aldehyde dehydrogenase</fullName>
    </recommendedName>
</protein>